<evidence type="ECO:0000256" key="3">
    <source>
        <dbReference type="PROSITE-ProRule" id="PRU10007"/>
    </source>
</evidence>
<dbReference type="Gene3D" id="3.40.605.10">
    <property type="entry name" value="Aldehyde Dehydrogenase, Chain A, domain 1"/>
    <property type="match status" value="1"/>
</dbReference>
<protein>
    <submittedName>
        <fullName evidence="6">Aldehyde dehydrogenase family protein</fullName>
    </submittedName>
</protein>
<dbReference type="InterPro" id="IPR015590">
    <property type="entry name" value="Aldehyde_DH_dom"/>
</dbReference>
<keyword evidence="2 4" id="KW-0560">Oxidoreductase</keyword>
<dbReference type="GO" id="GO:0009450">
    <property type="term" value="P:gamma-aminobutyric acid catabolic process"/>
    <property type="evidence" value="ECO:0007669"/>
    <property type="project" value="TreeGrafter"/>
</dbReference>
<dbReference type="InterPro" id="IPR016163">
    <property type="entry name" value="Ald_DH_C"/>
</dbReference>
<feature type="domain" description="Aldehyde dehydrogenase" evidence="5">
    <location>
        <begin position="20"/>
        <end position="466"/>
    </location>
</feature>
<evidence type="ECO:0000256" key="4">
    <source>
        <dbReference type="RuleBase" id="RU003345"/>
    </source>
</evidence>
<comment type="similarity">
    <text evidence="1 4">Belongs to the aldehyde dehydrogenase family.</text>
</comment>
<dbReference type="FunFam" id="3.40.605.10:FF:000007">
    <property type="entry name" value="NAD/NADP-dependent betaine aldehyde dehydrogenase"/>
    <property type="match status" value="1"/>
</dbReference>
<dbReference type="EMBL" id="JAENIL010000013">
    <property type="protein sequence ID" value="MBK1876950.1"/>
    <property type="molecule type" value="Genomic_DNA"/>
</dbReference>
<dbReference type="RefSeq" id="WP_200355166.1">
    <property type="nucleotide sequence ID" value="NZ_JAENIL010000013.1"/>
</dbReference>
<dbReference type="CDD" id="cd07106">
    <property type="entry name" value="ALDH_AldA-AAD23400"/>
    <property type="match status" value="1"/>
</dbReference>
<dbReference type="InterPro" id="IPR016162">
    <property type="entry name" value="Ald_DH_N"/>
</dbReference>
<dbReference type="PROSITE" id="PS00687">
    <property type="entry name" value="ALDEHYDE_DEHYDR_GLU"/>
    <property type="match status" value="1"/>
</dbReference>
<dbReference type="Gene3D" id="3.40.309.10">
    <property type="entry name" value="Aldehyde Dehydrogenase, Chain A, domain 2"/>
    <property type="match status" value="1"/>
</dbReference>
<evidence type="ECO:0000256" key="1">
    <source>
        <dbReference type="ARBA" id="ARBA00009986"/>
    </source>
</evidence>
<dbReference type="InterPro" id="IPR029510">
    <property type="entry name" value="Ald_DH_CS_GLU"/>
</dbReference>
<organism evidence="6 7">
    <name type="scientific">Pelagicoccus mobilis</name>
    <dbReference type="NCBI Taxonomy" id="415221"/>
    <lineage>
        <taxon>Bacteria</taxon>
        <taxon>Pseudomonadati</taxon>
        <taxon>Verrucomicrobiota</taxon>
        <taxon>Opitutia</taxon>
        <taxon>Puniceicoccales</taxon>
        <taxon>Pelagicoccaceae</taxon>
        <taxon>Pelagicoccus</taxon>
    </lineage>
</organism>
<dbReference type="Proteomes" id="UP000617628">
    <property type="component" value="Unassembled WGS sequence"/>
</dbReference>
<dbReference type="InterPro" id="IPR044086">
    <property type="entry name" value="LUC3-like"/>
</dbReference>
<dbReference type="InterPro" id="IPR050740">
    <property type="entry name" value="Aldehyde_DH_Superfamily"/>
</dbReference>
<evidence type="ECO:0000256" key="2">
    <source>
        <dbReference type="ARBA" id="ARBA00023002"/>
    </source>
</evidence>
<name>A0A934VQI9_9BACT</name>
<dbReference type="InterPro" id="IPR016161">
    <property type="entry name" value="Ald_DH/histidinol_DH"/>
</dbReference>
<evidence type="ECO:0000313" key="6">
    <source>
        <dbReference type="EMBL" id="MBK1876950.1"/>
    </source>
</evidence>
<proteinExistence type="inferred from homology"/>
<dbReference type="SUPFAM" id="SSF53720">
    <property type="entry name" value="ALDH-like"/>
    <property type="match status" value="1"/>
</dbReference>
<sequence>MAKSLLSMATIGGKACLGPDRFDVIDPAVGRMFSSAPLCGETELEEAIASARKAQAKWSSSERNRRLALQACANTIKRNRNDLARLITREQGKPIQEAISEVSYAASIFEEYSKLEIPSRVLSQSEETRTLLLNRPFGIVGLITPWNFPIGTIAVKLAPALLAGNAVILKPSQHAPLSPLFLGKALNRALPSGILNTLSGFDELGAQIARHPAIRKLSVTGSTGTGRAVLSAASQEIKSVTLELGGNDPAIVLPDSDPTQIARELLDASWRNAGQVCSAIKRIYVHETIYESLSETLSIEMAHYKVGNGFADGVRIGPLTTAASKQKSDDYIASAYKSGAAILSYPHESGSTGNFISPKLVKYIAPDHPLVEEEQFSPILPLVSYRSIEEAIVWANRSNYGLSASVWTSNPQIGYDIAAQLECGRVGVNGHRRASASAPFGGFKQSGLGRELGQWGLCEMCETQVVNIFN</sequence>
<accession>A0A934VQI9</accession>
<dbReference type="AlphaFoldDB" id="A0A934VQI9"/>
<reference evidence="6" key="1">
    <citation type="submission" date="2021-01" db="EMBL/GenBank/DDBJ databases">
        <title>Modified the classification status of verrucomicrobia.</title>
        <authorList>
            <person name="Feng X."/>
        </authorList>
    </citation>
    <scope>NUCLEOTIDE SEQUENCE</scope>
    <source>
        <strain evidence="6">KCTC 13126</strain>
    </source>
</reference>
<evidence type="ECO:0000313" key="7">
    <source>
        <dbReference type="Proteomes" id="UP000617628"/>
    </source>
</evidence>
<dbReference type="PANTHER" id="PTHR43353">
    <property type="entry name" value="SUCCINATE-SEMIALDEHYDE DEHYDROGENASE, MITOCHONDRIAL"/>
    <property type="match status" value="1"/>
</dbReference>
<evidence type="ECO:0000259" key="5">
    <source>
        <dbReference type="Pfam" id="PF00171"/>
    </source>
</evidence>
<comment type="caution">
    <text evidence="6">The sequence shown here is derived from an EMBL/GenBank/DDBJ whole genome shotgun (WGS) entry which is preliminary data.</text>
</comment>
<dbReference type="PANTHER" id="PTHR43353:SF5">
    <property type="entry name" value="SUCCINATE-SEMIALDEHYDE DEHYDROGENASE, MITOCHONDRIAL"/>
    <property type="match status" value="1"/>
</dbReference>
<dbReference type="GO" id="GO:0004777">
    <property type="term" value="F:succinate-semialdehyde dehydrogenase (NAD+) activity"/>
    <property type="evidence" value="ECO:0007669"/>
    <property type="project" value="TreeGrafter"/>
</dbReference>
<dbReference type="Pfam" id="PF00171">
    <property type="entry name" value="Aldedh"/>
    <property type="match status" value="1"/>
</dbReference>
<keyword evidence="7" id="KW-1185">Reference proteome</keyword>
<gene>
    <name evidence="6" type="ORF">JIN87_08730</name>
</gene>
<feature type="active site" evidence="3">
    <location>
        <position position="243"/>
    </location>
</feature>